<dbReference type="GO" id="GO:0008936">
    <property type="term" value="F:nicotinamidase activity"/>
    <property type="evidence" value="ECO:0007669"/>
    <property type="project" value="UniProtKB-EC"/>
</dbReference>
<dbReference type="SUPFAM" id="SSF52499">
    <property type="entry name" value="Isochorismatase-like hydrolases"/>
    <property type="match status" value="1"/>
</dbReference>
<dbReference type="PANTHER" id="PTHR11080">
    <property type="entry name" value="PYRAZINAMIDASE/NICOTINAMIDASE"/>
    <property type="match status" value="1"/>
</dbReference>
<evidence type="ECO:0000256" key="1">
    <source>
        <dbReference type="ARBA" id="ARBA00006336"/>
    </source>
</evidence>
<protein>
    <recommendedName>
        <fullName evidence="6">nicotinamidase</fullName>
        <ecNumber evidence="6">3.5.1.19</ecNumber>
    </recommendedName>
    <alternativeName>
        <fullName evidence="7">Nicotinamide deamidase</fullName>
    </alternativeName>
</protein>
<evidence type="ECO:0000313" key="13">
    <source>
        <dbReference type="Proteomes" id="UP000663829"/>
    </source>
</evidence>
<evidence type="ECO:0000256" key="2">
    <source>
        <dbReference type="ARBA" id="ARBA00022642"/>
    </source>
</evidence>
<dbReference type="EMBL" id="CAJOBA010005635">
    <property type="protein sequence ID" value="CAF3749863.1"/>
    <property type="molecule type" value="Genomic_DNA"/>
</dbReference>
<dbReference type="InterPro" id="IPR036380">
    <property type="entry name" value="Isochorismatase-like_sf"/>
</dbReference>
<organism evidence="9 13">
    <name type="scientific">Didymodactylos carnosus</name>
    <dbReference type="NCBI Taxonomy" id="1234261"/>
    <lineage>
        <taxon>Eukaryota</taxon>
        <taxon>Metazoa</taxon>
        <taxon>Spiralia</taxon>
        <taxon>Gnathifera</taxon>
        <taxon>Rotifera</taxon>
        <taxon>Eurotatoria</taxon>
        <taxon>Bdelloidea</taxon>
        <taxon>Philodinida</taxon>
        <taxon>Philodinidae</taxon>
        <taxon>Didymodactylos</taxon>
    </lineage>
</organism>
<comment type="caution">
    <text evidence="9">The sequence shown here is derived from an EMBL/GenBank/DDBJ whole genome shotgun (WGS) entry which is preliminary data.</text>
</comment>
<dbReference type="PANTHER" id="PTHR11080:SF2">
    <property type="entry name" value="LD05707P"/>
    <property type="match status" value="1"/>
</dbReference>
<dbReference type="Proteomes" id="UP000677228">
    <property type="component" value="Unassembled WGS sequence"/>
</dbReference>
<reference evidence="9" key="1">
    <citation type="submission" date="2021-02" db="EMBL/GenBank/DDBJ databases">
        <authorList>
            <person name="Nowell W R."/>
        </authorList>
    </citation>
    <scope>NUCLEOTIDE SEQUENCE</scope>
</reference>
<comment type="similarity">
    <text evidence="1">Belongs to the isochorismatase family.</text>
</comment>
<evidence type="ECO:0000256" key="3">
    <source>
        <dbReference type="ARBA" id="ARBA00022723"/>
    </source>
</evidence>
<keyword evidence="4" id="KW-0378">Hydrolase</keyword>
<dbReference type="Proteomes" id="UP000663829">
    <property type="component" value="Unassembled WGS sequence"/>
</dbReference>
<evidence type="ECO:0000313" key="10">
    <source>
        <dbReference type="EMBL" id="CAF0979195.1"/>
    </source>
</evidence>
<dbReference type="EMBL" id="CAJOBC010002320">
    <property type="protein sequence ID" value="CAF3727306.1"/>
    <property type="molecule type" value="Genomic_DNA"/>
</dbReference>
<evidence type="ECO:0000256" key="5">
    <source>
        <dbReference type="ARBA" id="ARBA00037900"/>
    </source>
</evidence>
<evidence type="ECO:0000313" key="11">
    <source>
        <dbReference type="EMBL" id="CAF3727306.1"/>
    </source>
</evidence>
<dbReference type="Proteomes" id="UP000681722">
    <property type="component" value="Unassembled WGS sequence"/>
</dbReference>
<name>A0A814DA84_9BILA</name>
<evidence type="ECO:0000313" key="12">
    <source>
        <dbReference type="EMBL" id="CAF3749863.1"/>
    </source>
</evidence>
<dbReference type="AlphaFoldDB" id="A0A814DA84"/>
<dbReference type="EMBL" id="CAJNOK010005629">
    <property type="protein sequence ID" value="CAF0979195.1"/>
    <property type="molecule type" value="Genomic_DNA"/>
</dbReference>
<dbReference type="InterPro" id="IPR000868">
    <property type="entry name" value="Isochorismatase-like_dom"/>
</dbReference>
<evidence type="ECO:0000313" key="9">
    <source>
        <dbReference type="EMBL" id="CAF0951681.1"/>
    </source>
</evidence>
<keyword evidence="13" id="KW-1185">Reference proteome</keyword>
<evidence type="ECO:0000256" key="7">
    <source>
        <dbReference type="ARBA" id="ARBA00043224"/>
    </source>
</evidence>
<dbReference type="Proteomes" id="UP000682733">
    <property type="component" value="Unassembled WGS sequence"/>
</dbReference>
<dbReference type="GO" id="GO:0019363">
    <property type="term" value="P:pyridine nucleotide biosynthetic process"/>
    <property type="evidence" value="ECO:0007669"/>
    <property type="project" value="UniProtKB-KW"/>
</dbReference>
<dbReference type="GO" id="GO:0046872">
    <property type="term" value="F:metal ion binding"/>
    <property type="evidence" value="ECO:0007669"/>
    <property type="project" value="UniProtKB-KW"/>
</dbReference>
<sequence length="174" mass="19781">MLDDKSTPANGLQLFDTAIFLFDDEIKYQEKKRVEQILWPAHCVQHSHGAKLHKDLQILESTPNQHVISLFKGFDRDIDSYSAFWDNQKIRETELNLQLQKYNVTRIFVAGLATDVCVYSTALHAAEYGYETFIIEDACRGVDEAAIETRLDELVKLQCTVIQSADVKALVESG</sequence>
<keyword evidence="3" id="KW-0479">Metal-binding</keyword>
<evidence type="ECO:0000259" key="8">
    <source>
        <dbReference type="Pfam" id="PF00857"/>
    </source>
</evidence>
<feature type="domain" description="Isochorismatase-like" evidence="8">
    <location>
        <begin position="30"/>
        <end position="166"/>
    </location>
</feature>
<dbReference type="Gene3D" id="3.40.50.850">
    <property type="entry name" value="Isochorismatase-like"/>
    <property type="match status" value="1"/>
</dbReference>
<dbReference type="OrthoDB" id="167809at2759"/>
<dbReference type="Pfam" id="PF00857">
    <property type="entry name" value="Isochorismatase"/>
    <property type="match status" value="1"/>
</dbReference>
<evidence type="ECO:0000256" key="4">
    <source>
        <dbReference type="ARBA" id="ARBA00022801"/>
    </source>
</evidence>
<evidence type="ECO:0000256" key="6">
    <source>
        <dbReference type="ARBA" id="ARBA00039017"/>
    </source>
</evidence>
<accession>A0A814DA84</accession>
<comment type="pathway">
    <text evidence="5">Cofactor biosynthesis; nicotinate biosynthesis; nicotinate from nicotinamide: step 1/1.</text>
</comment>
<keyword evidence="2" id="KW-0662">Pyridine nucleotide biosynthesis</keyword>
<proteinExistence type="inferred from homology"/>
<dbReference type="EC" id="3.5.1.19" evidence="6"/>
<dbReference type="InterPro" id="IPR052347">
    <property type="entry name" value="Isochorismatase_Nicotinamidase"/>
</dbReference>
<gene>
    <name evidence="9" type="ORF">GPM918_LOCUS11279</name>
    <name evidence="10" type="ORF">OVA965_LOCUS13495</name>
    <name evidence="11" type="ORF">SRO942_LOCUS11278</name>
    <name evidence="12" type="ORF">TMI583_LOCUS13498</name>
</gene>
<dbReference type="EMBL" id="CAJNOQ010002321">
    <property type="protein sequence ID" value="CAF0951681.1"/>
    <property type="molecule type" value="Genomic_DNA"/>
</dbReference>